<dbReference type="RefSeq" id="WP_107215816.1">
    <property type="nucleotide sequence ID" value="NZ_KZ686269.1"/>
</dbReference>
<organism evidence="4 5">
    <name type="scientific">Pedobacter yulinensis</name>
    <dbReference type="NCBI Taxonomy" id="2126353"/>
    <lineage>
        <taxon>Bacteria</taxon>
        <taxon>Pseudomonadati</taxon>
        <taxon>Bacteroidota</taxon>
        <taxon>Sphingobacteriia</taxon>
        <taxon>Sphingobacteriales</taxon>
        <taxon>Sphingobacteriaceae</taxon>
        <taxon>Pedobacter</taxon>
    </lineage>
</organism>
<name>A0A2T3HM90_9SPHI</name>
<dbReference type="EMBL" id="PYLS01000005">
    <property type="protein sequence ID" value="PST83555.1"/>
    <property type="molecule type" value="Genomic_DNA"/>
</dbReference>
<dbReference type="Gene3D" id="3.40.50.2300">
    <property type="match status" value="1"/>
</dbReference>
<feature type="domain" description="Response regulatory" evidence="3">
    <location>
        <begin position="3"/>
        <end position="118"/>
    </location>
</feature>
<evidence type="ECO:0000313" key="5">
    <source>
        <dbReference type="Proteomes" id="UP000240912"/>
    </source>
</evidence>
<keyword evidence="5" id="KW-1185">Reference proteome</keyword>
<dbReference type="Pfam" id="PF00072">
    <property type="entry name" value="Response_reg"/>
    <property type="match status" value="1"/>
</dbReference>
<dbReference type="PANTHER" id="PTHR44591">
    <property type="entry name" value="STRESS RESPONSE REGULATOR PROTEIN 1"/>
    <property type="match status" value="1"/>
</dbReference>
<dbReference type="CDD" id="cd00156">
    <property type="entry name" value="REC"/>
    <property type="match status" value="1"/>
</dbReference>
<dbReference type="PROSITE" id="PS50110">
    <property type="entry name" value="RESPONSE_REGULATORY"/>
    <property type="match status" value="1"/>
</dbReference>
<reference evidence="4 5" key="1">
    <citation type="submission" date="2018-03" db="EMBL/GenBank/DDBJ databases">
        <authorList>
            <person name="Keele B.F."/>
        </authorList>
    </citation>
    <scope>NUCLEOTIDE SEQUENCE [LARGE SCALE GENOMIC DNA]</scope>
    <source>
        <strain evidence="4 5">YL28-9</strain>
    </source>
</reference>
<protein>
    <submittedName>
        <fullName evidence="4">Response regulator</fullName>
    </submittedName>
</protein>
<dbReference type="InterPro" id="IPR050595">
    <property type="entry name" value="Bact_response_regulator"/>
</dbReference>
<dbReference type="OrthoDB" id="677887at2"/>
<dbReference type="InterPro" id="IPR001789">
    <property type="entry name" value="Sig_transdc_resp-reg_receiver"/>
</dbReference>
<dbReference type="AlphaFoldDB" id="A0A2T3HM90"/>
<proteinExistence type="predicted"/>
<evidence type="ECO:0000259" key="3">
    <source>
        <dbReference type="PROSITE" id="PS50110"/>
    </source>
</evidence>
<accession>A0A2T3HM90</accession>
<evidence type="ECO:0000256" key="2">
    <source>
        <dbReference type="PROSITE-ProRule" id="PRU00169"/>
    </source>
</evidence>
<gene>
    <name evidence="4" type="ORF">C7T94_13495</name>
</gene>
<dbReference type="SUPFAM" id="SSF52172">
    <property type="entry name" value="CheY-like"/>
    <property type="match status" value="1"/>
</dbReference>
<dbReference type="PANTHER" id="PTHR44591:SF3">
    <property type="entry name" value="RESPONSE REGULATORY DOMAIN-CONTAINING PROTEIN"/>
    <property type="match status" value="1"/>
</dbReference>
<dbReference type="GO" id="GO:0000160">
    <property type="term" value="P:phosphorelay signal transduction system"/>
    <property type="evidence" value="ECO:0007669"/>
    <property type="project" value="InterPro"/>
</dbReference>
<dbReference type="Proteomes" id="UP000240912">
    <property type="component" value="Unassembled WGS sequence"/>
</dbReference>
<comment type="caution">
    <text evidence="4">The sequence shown here is derived from an EMBL/GenBank/DDBJ whole genome shotgun (WGS) entry which is preliminary data.</text>
</comment>
<keyword evidence="1 2" id="KW-0597">Phosphoprotein</keyword>
<sequence length="123" mass="13871">MKKILIADDDQDIVDATTLVLESANYQCCGVTQLAALTQAIDEFQPDLIILDFMLGSNDGLQITNQLREKEATMFTPIIILTGSFDIDELRDRPHKANDFIEKPFQLEHLINTVASYLPNDEE</sequence>
<evidence type="ECO:0000256" key="1">
    <source>
        <dbReference type="ARBA" id="ARBA00022553"/>
    </source>
</evidence>
<evidence type="ECO:0000313" key="4">
    <source>
        <dbReference type="EMBL" id="PST83555.1"/>
    </source>
</evidence>
<dbReference type="InterPro" id="IPR011006">
    <property type="entry name" value="CheY-like_superfamily"/>
</dbReference>
<feature type="modified residue" description="4-aspartylphosphate" evidence="2">
    <location>
        <position position="52"/>
    </location>
</feature>
<dbReference type="SMART" id="SM00448">
    <property type="entry name" value="REC"/>
    <property type="match status" value="1"/>
</dbReference>